<feature type="domain" description="MULE transposase" evidence="1">
    <location>
        <begin position="185"/>
        <end position="275"/>
    </location>
</feature>
<name>A0AAV0W705_9HEMI</name>
<dbReference type="Gene3D" id="2.20.25.240">
    <property type="match status" value="1"/>
</dbReference>
<dbReference type="AlphaFoldDB" id="A0AAV0W705"/>
<evidence type="ECO:0000313" key="3">
    <source>
        <dbReference type="Proteomes" id="UP001160148"/>
    </source>
</evidence>
<organism evidence="2 3">
    <name type="scientific">Macrosiphum euphorbiae</name>
    <name type="common">potato aphid</name>
    <dbReference type="NCBI Taxonomy" id="13131"/>
    <lineage>
        <taxon>Eukaryota</taxon>
        <taxon>Metazoa</taxon>
        <taxon>Ecdysozoa</taxon>
        <taxon>Arthropoda</taxon>
        <taxon>Hexapoda</taxon>
        <taxon>Insecta</taxon>
        <taxon>Pterygota</taxon>
        <taxon>Neoptera</taxon>
        <taxon>Paraneoptera</taxon>
        <taxon>Hemiptera</taxon>
        <taxon>Sternorrhyncha</taxon>
        <taxon>Aphidomorpha</taxon>
        <taxon>Aphidoidea</taxon>
        <taxon>Aphididae</taxon>
        <taxon>Macrosiphini</taxon>
        <taxon>Macrosiphum</taxon>
    </lineage>
</organism>
<gene>
    <name evidence="2" type="ORF">MEUPH1_LOCUS7904</name>
</gene>
<dbReference type="PANTHER" id="PTHR47160">
    <property type="entry name" value="PUTATIVE-RELATED"/>
    <property type="match status" value="1"/>
</dbReference>
<evidence type="ECO:0000313" key="2">
    <source>
        <dbReference type="EMBL" id="CAI6351573.1"/>
    </source>
</evidence>
<evidence type="ECO:0000259" key="1">
    <source>
        <dbReference type="Pfam" id="PF10551"/>
    </source>
</evidence>
<proteinExistence type="predicted"/>
<accession>A0AAV0W705</accession>
<protein>
    <recommendedName>
        <fullName evidence="1">MULE transposase domain-containing protein</fullName>
    </recommendedName>
</protein>
<dbReference type="InterPro" id="IPR018289">
    <property type="entry name" value="MULE_transposase_dom"/>
</dbReference>
<dbReference type="EMBL" id="CARXXK010000001">
    <property type="protein sequence ID" value="CAI6351573.1"/>
    <property type="molecule type" value="Genomic_DNA"/>
</dbReference>
<sequence>MNSKNMLSEKLKPLRVVNNYKFRFYRTLANDVQRWVCCKKTCNAAIKYDVNGTICEQNTTHNHEPDDLQSILRQKVSNSAKRKAVEQFSERPSKIIHSEMSSTALSVLDSNDISLIRKNIHTTRMNIYPKLPRDFPQLHATLPDVINKIQTKNNEKWIFINDVQNNIVCFTTQINLDFLKQCDSIFMDGTFSSCPFPFKQLFVIHGFKNSSYIPLFFSLLPSKCHNAYKTVLDHLKNHLCDYIPNRVFSDFEQAIHTAIKDVWPTTNLKACRFHLGQAWFRKMQSLGLAKPYMKPGEMSEYLKLFFGLPFLRPDEVDDCFVTDIMALLPPNNSKLTAFTDYILEVYVREDSRYPPSLWAECSSSITRTTNACESFHSKLNSMFYHSHPNIFIFIDALNEIQTNGYLKMNCTKNSRVNKKSIEKEHFLAQQIQYYEEGEINRLEFLKSISFKFIPTKF</sequence>
<dbReference type="Proteomes" id="UP001160148">
    <property type="component" value="Unassembled WGS sequence"/>
</dbReference>
<comment type="caution">
    <text evidence="2">The sequence shown here is derived from an EMBL/GenBank/DDBJ whole genome shotgun (WGS) entry which is preliminary data.</text>
</comment>
<dbReference type="PANTHER" id="PTHR47160:SF10">
    <property type="entry name" value="MULE TRANSPOSASE DOMAIN-CONTAINING PROTEIN"/>
    <property type="match status" value="1"/>
</dbReference>
<reference evidence="2 3" key="1">
    <citation type="submission" date="2023-01" db="EMBL/GenBank/DDBJ databases">
        <authorList>
            <person name="Whitehead M."/>
        </authorList>
    </citation>
    <scope>NUCLEOTIDE SEQUENCE [LARGE SCALE GENOMIC DNA]</scope>
</reference>
<keyword evidence="3" id="KW-1185">Reference proteome</keyword>
<dbReference type="Pfam" id="PF10551">
    <property type="entry name" value="MULE"/>
    <property type="match status" value="1"/>
</dbReference>